<dbReference type="AlphaFoldDB" id="A0A1R4ID48"/>
<feature type="region of interest" description="Disordered" evidence="2">
    <location>
        <begin position="118"/>
        <end position="164"/>
    </location>
</feature>
<sequence>MRRAQLAERELGRHEGACHGGVVQAAGQCGAGGGHDLPVVEGQGRYAVHVEPADVPALAVRSGGQGPVRECEDASGGGAVHGAEHGQLFQMGGGDAHGLRRHGLGGLVHVGVGLEPAAGHGPAVQEGGAGAGDEGHVQGGAPGAVRAQAEHRRGHGGPDQGRLGGAVGGHGVVVFLGRRACEDAVGSIMSRRPYEFEAICVSRTIRRLRCRPDEHGRYPVPVTSADTSRTDAPDAPLASTVVGDGPRRVAFVHGLMGRGRNFNGIAQALSDQFTVEMIDMPDHGQSPWTDGVDYRRIADRLAAHLRSGLAADGPVHLVGHSMGGKAVMALALRHPELVDRLVVVDISPRTAAAATDEFVHLLGTMLEMDLASFRTRSDADAAMAQKVPDERIRGFLLQNLRRDHGHFAWQPNVEMLLRDLEVIGSFPEPMVEADPDRTYNGPVLWIGGADSDYILDSDVPRMKELFPRAVRVTIREAGHWVHADQPGPFVDAVRHFLTQD</sequence>
<accession>A0A1R4ID48</accession>
<keyword evidence="4" id="KW-0012">Acyltransferase</keyword>
<dbReference type="Proteomes" id="UP000196230">
    <property type="component" value="Unassembled WGS sequence"/>
</dbReference>
<dbReference type="Pfam" id="PF00561">
    <property type="entry name" value="Abhydrolase_1"/>
    <property type="match status" value="1"/>
</dbReference>
<feature type="region of interest" description="Disordered" evidence="2">
    <location>
        <begin position="59"/>
        <end position="94"/>
    </location>
</feature>
<dbReference type="GO" id="GO:0016746">
    <property type="term" value="F:acyltransferase activity"/>
    <property type="evidence" value="ECO:0007669"/>
    <property type="project" value="UniProtKB-KW"/>
</dbReference>
<evidence type="ECO:0000313" key="4">
    <source>
        <dbReference type="EMBL" id="SJN17203.1"/>
    </source>
</evidence>
<protein>
    <submittedName>
        <fullName evidence="4">COG0596: Predicted hydrolases or acyltransferases (Alpha/beta hydrolase superfamily)</fullName>
    </submittedName>
</protein>
<dbReference type="SUPFAM" id="SSF53474">
    <property type="entry name" value="alpha/beta-Hydrolases"/>
    <property type="match status" value="1"/>
</dbReference>
<dbReference type="PRINTS" id="PR00111">
    <property type="entry name" value="ABHYDROLASE"/>
</dbReference>
<dbReference type="PANTHER" id="PTHR46118:SF4">
    <property type="entry name" value="PROTEIN ABHD11"/>
    <property type="match status" value="1"/>
</dbReference>
<evidence type="ECO:0000256" key="1">
    <source>
        <dbReference type="ARBA" id="ARBA00022801"/>
    </source>
</evidence>
<gene>
    <name evidence="4" type="ORF">FM125_01335</name>
</gene>
<dbReference type="InterPro" id="IPR029058">
    <property type="entry name" value="AB_hydrolase_fold"/>
</dbReference>
<reference evidence="4 5" key="1">
    <citation type="submission" date="2017-02" db="EMBL/GenBank/DDBJ databases">
        <authorList>
            <person name="Peterson S.W."/>
        </authorList>
    </citation>
    <scope>NUCLEOTIDE SEQUENCE [LARGE SCALE GENOMIC DNA]</scope>
    <source>
        <strain evidence="4 5">2B3F</strain>
    </source>
</reference>
<dbReference type="EMBL" id="FUKP01000009">
    <property type="protein sequence ID" value="SJN17203.1"/>
    <property type="molecule type" value="Genomic_DNA"/>
</dbReference>
<keyword evidence="1 4" id="KW-0378">Hydrolase</keyword>
<evidence type="ECO:0000259" key="3">
    <source>
        <dbReference type="Pfam" id="PF00561"/>
    </source>
</evidence>
<feature type="domain" description="AB hydrolase-1" evidence="3">
    <location>
        <begin position="250"/>
        <end position="485"/>
    </location>
</feature>
<name>A0A1R4ID48_9MICC</name>
<feature type="compositionally biased region" description="Gly residues" evidence="2">
    <location>
        <begin position="127"/>
        <end position="142"/>
    </location>
</feature>
<proteinExistence type="predicted"/>
<dbReference type="InterPro" id="IPR000073">
    <property type="entry name" value="AB_hydrolase_1"/>
</dbReference>
<dbReference type="GO" id="GO:0052689">
    <property type="term" value="F:carboxylic ester hydrolase activity"/>
    <property type="evidence" value="ECO:0007669"/>
    <property type="project" value="TreeGrafter"/>
</dbReference>
<dbReference type="Gene3D" id="3.40.50.1820">
    <property type="entry name" value="alpha/beta hydrolase"/>
    <property type="match status" value="1"/>
</dbReference>
<evidence type="ECO:0000313" key="5">
    <source>
        <dbReference type="Proteomes" id="UP000196230"/>
    </source>
</evidence>
<keyword evidence="4" id="KW-0808">Transferase</keyword>
<dbReference type="PANTHER" id="PTHR46118">
    <property type="entry name" value="PROTEIN ABHD11"/>
    <property type="match status" value="1"/>
</dbReference>
<organism evidence="4 5">
    <name type="scientific">Micrococcus lylae</name>
    <dbReference type="NCBI Taxonomy" id="1273"/>
    <lineage>
        <taxon>Bacteria</taxon>
        <taxon>Bacillati</taxon>
        <taxon>Actinomycetota</taxon>
        <taxon>Actinomycetes</taxon>
        <taxon>Micrococcales</taxon>
        <taxon>Micrococcaceae</taxon>
        <taxon>Micrococcus</taxon>
    </lineage>
</organism>
<evidence type="ECO:0000256" key="2">
    <source>
        <dbReference type="SAM" id="MobiDB-lite"/>
    </source>
</evidence>